<dbReference type="PROSITE" id="PS51898">
    <property type="entry name" value="TYR_RECOMBINASE"/>
    <property type="match status" value="1"/>
</dbReference>
<keyword evidence="5 10" id="KW-0159">Chromosome partition</keyword>
<comment type="subcellular location">
    <subcellularLocation>
        <location evidence="1 10">Cytoplasm</location>
    </subcellularLocation>
</comment>
<evidence type="ECO:0000259" key="12">
    <source>
        <dbReference type="PROSITE" id="PS51898"/>
    </source>
</evidence>
<evidence type="ECO:0000256" key="3">
    <source>
        <dbReference type="ARBA" id="ARBA00022490"/>
    </source>
</evidence>
<reference evidence="14 15" key="1">
    <citation type="journal article" date="2015" name="Stand. Genomic Sci.">
        <title>Genomic Encyclopedia of Bacterial and Archaeal Type Strains, Phase III: the genomes of soil and plant-associated and newly described type strains.</title>
        <authorList>
            <person name="Whitman W.B."/>
            <person name="Woyke T."/>
            <person name="Klenk H.P."/>
            <person name="Zhou Y."/>
            <person name="Lilburn T.G."/>
            <person name="Beck B.J."/>
            <person name="De Vos P."/>
            <person name="Vandamme P."/>
            <person name="Eisen J.A."/>
            <person name="Garrity G."/>
            <person name="Hugenholtz P."/>
            <person name="Kyrpides N.C."/>
        </authorList>
    </citation>
    <scope>NUCLEOTIDE SEQUENCE [LARGE SCALE GENOMIC DNA]</scope>
    <source>
        <strain evidence="14 15">CV53</strain>
    </source>
</reference>
<dbReference type="GO" id="GO:0005737">
    <property type="term" value="C:cytoplasm"/>
    <property type="evidence" value="ECO:0007669"/>
    <property type="project" value="UniProtKB-SubCell"/>
</dbReference>
<sequence length="312" mass="36469">MLLFSSPCEVIILSENVNISLKLFIEYLQIEKNYSQYTIEHYHHDISNFFMFMNEQAIDRLQDVQYSDVRIYLTGLHEKQLARKTVARKISCLRTFFKFLLREKKVEENPFALVSIPKSEKRHPGFFYEQELELLFAACETETALGRRNKAILELLYATGIRVSECCKIRLSDLDFYLSTVLVHGKGSKERYVPFGSFAHDELERYIKTARKELLKDKEDHGFLFVNFRGGPLTDRGLREALNKIFENSALRGKIHPHKLRHTFATHMLSNGADMRTVQELLGHAFLSSTQIYTHVTNEHLRRTYMSTHPRA</sequence>
<dbReference type="GO" id="GO:0006313">
    <property type="term" value="P:DNA transposition"/>
    <property type="evidence" value="ECO:0007669"/>
    <property type="project" value="UniProtKB-UniRule"/>
</dbReference>
<proteinExistence type="inferred from homology"/>
<feature type="domain" description="Core-binding (CB)" evidence="13">
    <location>
        <begin position="15"/>
        <end position="101"/>
    </location>
</feature>
<dbReference type="NCBIfam" id="NF040815">
    <property type="entry name" value="recomb_XerA_Arch"/>
    <property type="match status" value="1"/>
</dbReference>
<dbReference type="InterPro" id="IPR011931">
    <property type="entry name" value="Recomb_XerC"/>
</dbReference>
<dbReference type="Proteomes" id="UP000295689">
    <property type="component" value="Unassembled WGS sequence"/>
</dbReference>
<comment type="similarity">
    <text evidence="2 10">Belongs to the 'phage' integrase family. XerC subfamily.</text>
</comment>
<dbReference type="EMBL" id="SLVV01000005">
    <property type="protein sequence ID" value="TCN25630.1"/>
    <property type="molecule type" value="Genomic_DNA"/>
</dbReference>
<evidence type="ECO:0000313" key="15">
    <source>
        <dbReference type="Proteomes" id="UP000295689"/>
    </source>
</evidence>
<comment type="function">
    <text evidence="10">Site-specific tyrosine recombinase, which acts by catalyzing the cutting and rejoining of the recombining DNA molecules. The XerC-XerD complex is essential to convert dimers of the bacterial chromosome into monomers to permit their segregation at cell division. It also contributes to the segregational stability of plasmids.</text>
</comment>
<accession>A0A4V2RDP7</accession>
<feature type="domain" description="Tyr recombinase" evidence="12">
    <location>
        <begin position="122"/>
        <end position="306"/>
    </location>
</feature>
<dbReference type="NCBIfam" id="NF001399">
    <property type="entry name" value="PRK00283.1"/>
    <property type="match status" value="1"/>
</dbReference>
<evidence type="ECO:0000256" key="9">
    <source>
        <dbReference type="ARBA" id="ARBA00023306"/>
    </source>
</evidence>
<dbReference type="GO" id="GO:0003677">
    <property type="term" value="F:DNA binding"/>
    <property type="evidence" value="ECO:0007669"/>
    <property type="project" value="UniProtKB-UniRule"/>
</dbReference>
<feature type="active site" evidence="10">
    <location>
        <position position="284"/>
    </location>
</feature>
<keyword evidence="9 10" id="KW-0131">Cell cycle</keyword>
<dbReference type="InterPro" id="IPR050090">
    <property type="entry name" value="Tyrosine_recombinase_XerCD"/>
</dbReference>
<evidence type="ECO:0000259" key="13">
    <source>
        <dbReference type="PROSITE" id="PS51900"/>
    </source>
</evidence>
<keyword evidence="3 10" id="KW-0963">Cytoplasm</keyword>
<evidence type="ECO:0000256" key="5">
    <source>
        <dbReference type="ARBA" id="ARBA00022829"/>
    </source>
</evidence>
<dbReference type="InterPro" id="IPR013762">
    <property type="entry name" value="Integrase-like_cat_sf"/>
</dbReference>
<gene>
    <name evidence="10" type="primary">xerC</name>
    <name evidence="14" type="ORF">EV146_105288</name>
</gene>
<dbReference type="RefSeq" id="WP_181215842.1">
    <property type="nucleotide sequence ID" value="NZ_JABUHM010000003.1"/>
</dbReference>
<dbReference type="InterPro" id="IPR044068">
    <property type="entry name" value="CB"/>
</dbReference>
<keyword evidence="7 10" id="KW-0238">DNA-binding</keyword>
<dbReference type="SUPFAM" id="SSF56349">
    <property type="entry name" value="DNA breaking-rejoining enzymes"/>
    <property type="match status" value="1"/>
</dbReference>
<evidence type="ECO:0000256" key="6">
    <source>
        <dbReference type="ARBA" id="ARBA00022908"/>
    </source>
</evidence>
<organism evidence="14 15">
    <name type="scientific">Mesobacillus foraminis</name>
    <dbReference type="NCBI Taxonomy" id="279826"/>
    <lineage>
        <taxon>Bacteria</taxon>
        <taxon>Bacillati</taxon>
        <taxon>Bacillota</taxon>
        <taxon>Bacilli</taxon>
        <taxon>Bacillales</taxon>
        <taxon>Bacillaceae</taxon>
        <taxon>Mesobacillus</taxon>
    </lineage>
</organism>
<dbReference type="PROSITE" id="PS51900">
    <property type="entry name" value="CB"/>
    <property type="match status" value="1"/>
</dbReference>
<evidence type="ECO:0000256" key="4">
    <source>
        <dbReference type="ARBA" id="ARBA00022618"/>
    </source>
</evidence>
<feature type="active site" evidence="10">
    <location>
        <position position="186"/>
    </location>
</feature>
<feature type="active site" evidence="10">
    <location>
        <position position="162"/>
    </location>
</feature>
<keyword evidence="8 10" id="KW-0233">DNA recombination</keyword>
<dbReference type="PANTHER" id="PTHR30349">
    <property type="entry name" value="PHAGE INTEGRASE-RELATED"/>
    <property type="match status" value="1"/>
</dbReference>
<keyword evidence="15" id="KW-1185">Reference proteome</keyword>
<dbReference type="Gene3D" id="1.10.150.130">
    <property type="match status" value="1"/>
</dbReference>
<dbReference type="GO" id="GO:0051301">
    <property type="term" value="P:cell division"/>
    <property type="evidence" value="ECO:0007669"/>
    <property type="project" value="UniProtKB-UniRule"/>
</dbReference>
<dbReference type="CDD" id="cd00798">
    <property type="entry name" value="INT_XerDC_C"/>
    <property type="match status" value="1"/>
</dbReference>
<dbReference type="Pfam" id="PF00589">
    <property type="entry name" value="Phage_integrase"/>
    <property type="match status" value="1"/>
</dbReference>
<evidence type="ECO:0000256" key="1">
    <source>
        <dbReference type="ARBA" id="ARBA00004496"/>
    </source>
</evidence>
<name>A0A4V2RDP7_9BACI</name>
<evidence type="ECO:0000256" key="8">
    <source>
        <dbReference type="ARBA" id="ARBA00023172"/>
    </source>
</evidence>
<dbReference type="InterPro" id="IPR002104">
    <property type="entry name" value="Integrase_catalytic"/>
</dbReference>
<dbReference type="PANTHER" id="PTHR30349:SF77">
    <property type="entry name" value="TYROSINE RECOMBINASE XERC"/>
    <property type="match status" value="1"/>
</dbReference>
<evidence type="ECO:0000313" key="14">
    <source>
        <dbReference type="EMBL" id="TCN25630.1"/>
    </source>
</evidence>
<dbReference type="NCBIfam" id="TIGR02224">
    <property type="entry name" value="recomb_XerC"/>
    <property type="match status" value="1"/>
</dbReference>
<protein>
    <recommendedName>
        <fullName evidence="10 11">Tyrosine recombinase XerC</fullName>
    </recommendedName>
</protein>
<evidence type="ECO:0000256" key="10">
    <source>
        <dbReference type="HAMAP-Rule" id="MF_01808"/>
    </source>
</evidence>
<dbReference type="Pfam" id="PF02899">
    <property type="entry name" value="Phage_int_SAM_1"/>
    <property type="match status" value="1"/>
</dbReference>
<feature type="active site" evidence="10">
    <location>
        <position position="261"/>
    </location>
</feature>
<dbReference type="InterPro" id="IPR010998">
    <property type="entry name" value="Integrase_recombinase_N"/>
</dbReference>
<dbReference type="Gene3D" id="1.10.443.10">
    <property type="entry name" value="Intergrase catalytic core"/>
    <property type="match status" value="1"/>
</dbReference>
<dbReference type="InterPro" id="IPR011010">
    <property type="entry name" value="DNA_brk_join_enz"/>
</dbReference>
<feature type="active site" evidence="10">
    <location>
        <position position="258"/>
    </location>
</feature>
<feature type="active site" description="O-(3'-phospho-DNA)-tyrosine intermediate" evidence="10">
    <location>
        <position position="293"/>
    </location>
</feature>
<comment type="caution">
    <text evidence="14">The sequence shown here is derived from an EMBL/GenBank/DDBJ whole genome shotgun (WGS) entry which is preliminary data.</text>
</comment>
<keyword evidence="4 10" id="KW-0132">Cell division</keyword>
<keyword evidence="6 10" id="KW-0229">DNA integration</keyword>
<dbReference type="HAMAP" id="MF_01808">
    <property type="entry name" value="Recomb_XerC_XerD"/>
    <property type="match status" value="1"/>
</dbReference>
<dbReference type="AlphaFoldDB" id="A0A4V2RDP7"/>
<dbReference type="InterPro" id="IPR023009">
    <property type="entry name" value="Tyrosine_recombinase_XerC/XerD"/>
</dbReference>
<dbReference type="GO" id="GO:0009037">
    <property type="term" value="F:tyrosine-based site-specific recombinase activity"/>
    <property type="evidence" value="ECO:0007669"/>
    <property type="project" value="UniProtKB-UniRule"/>
</dbReference>
<dbReference type="GO" id="GO:0007059">
    <property type="term" value="P:chromosome segregation"/>
    <property type="evidence" value="ECO:0007669"/>
    <property type="project" value="UniProtKB-UniRule"/>
</dbReference>
<evidence type="ECO:0000256" key="2">
    <source>
        <dbReference type="ARBA" id="ARBA00006657"/>
    </source>
</evidence>
<dbReference type="InterPro" id="IPR004107">
    <property type="entry name" value="Integrase_SAM-like_N"/>
</dbReference>
<comment type="subunit">
    <text evidence="10">Forms a cyclic heterotetrameric complex composed of two molecules of XerC and two molecules of XerD.</text>
</comment>
<evidence type="ECO:0000256" key="7">
    <source>
        <dbReference type="ARBA" id="ARBA00023125"/>
    </source>
</evidence>
<evidence type="ECO:0000256" key="11">
    <source>
        <dbReference type="NCBIfam" id="TIGR02224"/>
    </source>
</evidence>